<evidence type="ECO:0000313" key="5">
    <source>
        <dbReference type="Proteomes" id="UP000708148"/>
    </source>
</evidence>
<evidence type="ECO:0000256" key="3">
    <source>
        <dbReference type="SAM" id="SignalP"/>
    </source>
</evidence>
<evidence type="ECO:0000256" key="2">
    <source>
        <dbReference type="SAM" id="Phobius"/>
    </source>
</evidence>
<dbReference type="EMBL" id="CAJHUC010002710">
    <property type="protein sequence ID" value="CAD7704232.1"/>
    <property type="molecule type" value="Genomic_DNA"/>
</dbReference>
<dbReference type="Proteomes" id="UP000708148">
    <property type="component" value="Unassembled WGS sequence"/>
</dbReference>
<keyword evidence="2" id="KW-1133">Transmembrane helix</keyword>
<evidence type="ECO:0008006" key="6">
    <source>
        <dbReference type="Google" id="ProtNLM"/>
    </source>
</evidence>
<organism evidence="4 5">
    <name type="scientific">Ostreobium quekettii</name>
    <dbReference type="NCBI Taxonomy" id="121088"/>
    <lineage>
        <taxon>Eukaryota</taxon>
        <taxon>Viridiplantae</taxon>
        <taxon>Chlorophyta</taxon>
        <taxon>core chlorophytes</taxon>
        <taxon>Ulvophyceae</taxon>
        <taxon>TCBD clade</taxon>
        <taxon>Bryopsidales</taxon>
        <taxon>Ostreobineae</taxon>
        <taxon>Ostreobiaceae</taxon>
        <taxon>Ostreobium</taxon>
    </lineage>
</organism>
<dbReference type="SUPFAM" id="SSF57184">
    <property type="entry name" value="Growth factor receptor domain"/>
    <property type="match status" value="1"/>
</dbReference>
<proteinExistence type="predicted"/>
<dbReference type="PANTHER" id="PTHR46967">
    <property type="entry name" value="INSULIN-LIKE GROWTH FACTOR BINDING PROTEIN,N-TERMINAL"/>
    <property type="match status" value="1"/>
</dbReference>
<gene>
    <name evidence="4" type="ORF">OSTQU699_LOCUS9587</name>
</gene>
<comment type="caution">
    <text evidence="4">The sequence shown here is derived from an EMBL/GenBank/DDBJ whole genome shotgun (WGS) entry which is preliminary data.</text>
</comment>
<dbReference type="PANTHER" id="PTHR46967:SF2">
    <property type="entry name" value="SUSHI, VON WILLEBRAND FACTOR TYPE A, EGF AND PENTRAXIN DOMAIN-CONTAINING PROTEIN 1-LIKE"/>
    <property type="match status" value="1"/>
</dbReference>
<name>A0A8S1JAX2_9CHLO</name>
<evidence type="ECO:0000256" key="1">
    <source>
        <dbReference type="SAM" id="MobiDB-lite"/>
    </source>
</evidence>
<feature type="signal peptide" evidence="3">
    <location>
        <begin position="1"/>
        <end position="33"/>
    </location>
</feature>
<reference evidence="4" key="1">
    <citation type="submission" date="2020-12" db="EMBL/GenBank/DDBJ databases">
        <authorList>
            <person name="Iha C."/>
        </authorList>
    </citation>
    <scope>NUCLEOTIDE SEQUENCE</scope>
</reference>
<protein>
    <recommendedName>
        <fullName evidence="6">Tyrosine-protein kinase ephrin type A/B receptor-like domain-containing protein</fullName>
    </recommendedName>
</protein>
<keyword evidence="2" id="KW-0812">Transmembrane</keyword>
<feature type="chain" id="PRO_5035854242" description="Tyrosine-protein kinase ephrin type A/B receptor-like domain-containing protein" evidence="3">
    <location>
        <begin position="34"/>
        <end position="1346"/>
    </location>
</feature>
<accession>A0A8S1JAX2</accession>
<dbReference type="OrthoDB" id="546201at2759"/>
<feature type="compositionally biased region" description="Basic and acidic residues" evidence="1">
    <location>
        <begin position="965"/>
        <end position="983"/>
    </location>
</feature>
<keyword evidence="5" id="KW-1185">Reference proteome</keyword>
<feature type="region of interest" description="Disordered" evidence="1">
    <location>
        <begin position="964"/>
        <end position="983"/>
    </location>
</feature>
<dbReference type="SMART" id="SM01411">
    <property type="entry name" value="Ephrin_rec_like"/>
    <property type="match status" value="2"/>
</dbReference>
<dbReference type="Gene3D" id="2.10.50.10">
    <property type="entry name" value="Tumor Necrosis Factor Receptor, subunit A, domain 2"/>
    <property type="match status" value="1"/>
</dbReference>
<keyword evidence="3" id="KW-0732">Signal</keyword>
<dbReference type="InterPro" id="IPR009030">
    <property type="entry name" value="Growth_fac_rcpt_cys_sf"/>
</dbReference>
<evidence type="ECO:0000313" key="4">
    <source>
        <dbReference type="EMBL" id="CAD7704232.1"/>
    </source>
</evidence>
<dbReference type="CDD" id="cd00185">
    <property type="entry name" value="TNFRSF"/>
    <property type="match status" value="1"/>
</dbReference>
<keyword evidence="2" id="KW-0472">Membrane</keyword>
<feature type="transmembrane region" description="Helical" evidence="2">
    <location>
        <begin position="1254"/>
        <end position="1278"/>
    </location>
</feature>
<sequence>MTTRGAAIVPGGRNFGAVFLLIVLLAQEDAGFGVKCMVGAVPTNSTAPYALQGRISSIQPSCVHPWEETYINVTVEGMHGGRANMSCYFLSSTAFTKVGSNKGDQAMSKFLADGGLQKLQQASNTKGALQHGNGTNLETWSCRVPSIATDVDVIPVLVANWAEPVEGGWENVTISGTTVSQRIYRSGVQKIWPSLLPVRNGMAVSLEGEGLEPPIQCICSGGMKRSSAVVATPHNVSFARCTLLDPLCSELNITWHEGSCASTFPVGFYERPNVSNIYPATIPRWGFCKLTLELSNVDPAMLRNLMSSPSMSAPLLRLRGHGHVAKGIELVGSFNITNGTKVEFNISTVHQPLMQGLHHVEFALNGMDFINTSKVINASGPYVVLPKTREGLEEGGSLNVTVELSGANSLMPVTAKLKLMAVGSASSLAELVNMSSTSVSWARGEAGLKVVRIDAFPETASRWAQGTVAFELQIDSVSHADRPSALSDRTTSIFLLQKGELPVFKVIGKMVLYPDSSAYHHPQHALVALTSGSSAFNSTLRYIIKQSRPDKGHAPVCSTAVGVVKETTGLIKWRPAQKNLSLPIHLHWGNMTYSTELHVSIVLEPVEVASVLHEEVVVLHAFGVQNDSCPPGFKTSSPKPRNVIDTGGRLVHELSLRGHSGKSRKHTDKELNPSFTPDQHSYVALVPFGLMGARLVIHSRVEGSAIAISGSDCLVDRDLKWSDCGSGCEPASEMREAVAHVSLPKDNQKDCHLVVHARKLETATNTTSGLGGSLRGLLSTPQRNPSFDEYHVSFLQLGNPSQAELHSVVLRNETHMLEMCGPWAGSAADIKERQWLEDVQQEGSHVLIPGYPTQKCTVHSKIILDTPPAGDPLWIIPRLKHPEVLETTVEVYGVIVQGPGKLQGSALNATEIPTANRSSAPTIVGTRMMGLPSFRANFSLGFDILVTAADRVTSNRYQFVLGNDNRTRGEAGHGQREKNDSVLSRDWELKGWPKSPAQNAQCHACEKGHYSSGVNVRTCSKCAPGHFADTYGSCKCTPCPAGTFTYNWASENCRSCILGTYTSETASQYCKVCEEGWMTDGDMRDNCTVKLLPTDLSREYAIIVSLGVILNGSSLDEIQTLKTGLISGVNASGVAVLELSIRADMAGVFNISMGDVFVTHITDMPDVGHRRLLLNVSSTVKVDDSRCVSGTKEECEAAFNLAEHKADDKLIEVQNNPDAYLQRTIQATNSQRQVSLEKSDVKRNWPSNRRKNFWIRYGLIAFPIMAVGLLVVSAVWWWRRLTKKERLRFMDAMPLPRSLHWDVLRVPSGSTLGDEDPDDVDSDGAVVRFPGSRHRIPVSDSGSASA</sequence>